<name>A0A2S6HZX3_9BACT</name>
<proteinExistence type="predicted"/>
<dbReference type="AlphaFoldDB" id="A0A2S6HZX3"/>
<dbReference type="OrthoDB" id="1494841at2"/>
<reference evidence="2 3" key="1">
    <citation type="submission" date="2018-02" db="EMBL/GenBank/DDBJ databases">
        <title>Genomic Encyclopedia of Archaeal and Bacterial Type Strains, Phase II (KMG-II): from individual species to whole genera.</title>
        <authorList>
            <person name="Goeker M."/>
        </authorList>
    </citation>
    <scope>NUCLEOTIDE SEQUENCE [LARGE SCALE GENOMIC DNA]</scope>
    <source>
        <strain evidence="2 3">DSM 29526</strain>
    </source>
</reference>
<feature type="region of interest" description="Disordered" evidence="1">
    <location>
        <begin position="1"/>
        <end position="33"/>
    </location>
</feature>
<dbReference type="EMBL" id="PTJC01000009">
    <property type="protein sequence ID" value="PPK84079.1"/>
    <property type="molecule type" value="Genomic_DNA"/>
</dbReference>
<sequence length="73" mass="8100">MFNKHSSSNRRPHRTDNPLPEVADTPTGPCDSDSLGDVAAFKVLLKRNLRHQAPPADLIGKIRGRIEEIKAQD</sequence>
<evidence type="ECO:0000256" key="1">
    <source>
        <dbReference type="SAM" id="MobiDB-lite"/>
    </source>
</evidence>
<dbReference type="Proteomes" id="UP000237662">
    <property type="component" value="Unassembled WGS sequence"/>
</dbReference>
<gene>
    <name evidence="2" type="ORF">CLV84_4229</name>
</gene>
<evidence type="ECO:0000313" key="3">
    <source>
        <dbReference type="Proteomes" id="UP000237662"/>
    </source>
</evidence>
<dbReference type="RefSeq" id="WP_104421789.1">
    <property type="nucleotide sequence ID" value="NZ_PTJC01000009.1"/>
</dbReference>
<organism evidence="2 3">
    <name type="scientific">Neolewinella xylanilytica</name>
    <dbReference type="NCBI Taxonomy" id="1514080"/>
    <lineage>
        <taxon>Bacteria</taxon>
        <taxon>Pseudomonadati</taxon>
        <taxon>Bacteroidota</taxon>
        <taxon>Saprospiria</taxon>
        <taxon>Saprospirales</taxon>
        <taxon>Lewinellaceae</taxon>
        <taxon>Neolewinella</taxon>
    </lineage>
</organism>
<protein>
    <submittedName>
        <fullName evidence="2">Uncharacterized protein</fullName>
    </submittedName>
</protein>
<keyword evidence="3" id="KW-1185">Reference proteome</keyword>
<comment type="caution">
    <text evidence="2">The sequence shown here is derived from an EMBL/GenBank/DDBJ whole genome shotgun (WGS) entry which is preliminary data.</text>
</comment>
<evidence type="ECO:0000313" key="2">
    <source>
        <dbReference type="EMBL" id="PPK84079.1"/>
    </source>
</evidence>
<accession>A0A2S6HZX3</accession>